<dbReference type="Proteomes" id="UP001642484">
    <property type="component" value="Unassembled WGS sequence"/>
</dbReference>
<comment type="caution">
    <text evidence="4">The sequence shown here is derived from an EMBL/GenBank/DDBJ whole genome shotgun (WGS) entry which is preliminary data.</text>
</comment>
<protein>
    <submittedName>
        <fullName evidence="4">Uncharacterized protein</fullName>
    </submittedName>
</protein>
<keyword evidence="1" id="KW-0343">GTPase activation</keyword>
<reference evidence="4 5" key="1">
    <citation type="submission" date="2024-02" db="EMBL/GenBank/DDBJ databases">
        <authorList>
            <person name="Chen Y."/>
            <person name="Shah S."/>
            <person name="Dougan E. K."/>
            <person name="Thang M."/>
            <person name="Chan C."/>
        </authorList>
    </citation>
    <scope>NUCLEOTIDE SEQUENCE [LARGE SCALE GENOMIC DNA]</scope>
</reference>
<name>A0ABP0P679_9DINO</name>
<keyword evidence="2" id="KW-0433">Leucine-rich repeat</keyword>
<dbReference type="Gene3D" id="3.80.10.10">
    <property type="entry name" value="Ribonuclease Inhibitor"/>
    <property type="match status" value="1"/>
</dbReference>
<evidence type="ECO:0000313" key="5">
    <source>
        <dbReference type="Proteomes" id="UP001642484"/>
    </source>
</evidence>
<dbReference type="SUPFAM" id="SSF52047">
    <property type="entry name" value="RNI-like"/>
    <property type="match status" value="1"/>
</dbReference>
<evidence type="ECO:0000313" key="4">
    <source>
        <dbReference type="EMBL" id="CAK9070579.1"/>
    </source>
</evidence>
<dbReference type="Pfam" id="PF13516">
    <property type="entry name" value="LRR_6"/>
    <property type="match status" value="2"/>
</dbReference>
<feature type="non-terminal residue" evidence="4">
    <location>
        <position position="160"/>
    </location>
</feature>
<dbReference type="InterPro" id="IPR032675">
    <property type="entry name" value="LRR_dom_sf"/>
</dbReference>
<proteinExistence type="predicted"/>
<keyword evidence="3" id="KW-0677">Repeat</keyword>
<sequence length="160" mass="17427">MVLSIPFPHCKHHTTPLANSMPLITSPPTSPASQHLADWILAQNKGVDLIGMSGRQKGDEEVKALAAALKENRQVRRVELQNNGFGDAGAEALAEMLHQNRTIKEIVLSSNRITTVGAKALLEALRVNKVVTYISLDDNGEISEEVRTEIWEIVGANKVA</sequence>
<dbReference type="PANTHER" id="PTHR24113:SF12">
    <property type="entry name" value="RAN GTPASE-ACTIVATING PROTEIN 1"/>
    <property type="match status" value="1"/>
</dbReference>
<evidence type="ECO:0000256" key="1">
    <source>
        <dbReference type="ARBA" id="ARBA00022468"/>
    </source>
</evidence>
<dbReference type="SMART" id="SM00368">
    <property type="entry name" value="LRR_RI"/>
    <property type="match status" value="2"/>
</dbReference>
<gene>
    <name evidence="4" type="ORF">CCMP2556_LOCUS34721</name>
</gene>
<keyword evidence="5" id="KW-1185">Reference proteome</keyword>
<evidence type="ECO:0000256" key="3">
    <source>
        <dbReference type="ARBA" id="ARBA00022737"/>
    </source>
</evidence>
<dbReference type="InterPro" id="IPR001611">
    <property type="entry name" value="Leu-rich_rpt"/>
</dbReference>
<dbReference type="EMBL" id="CAXAMN010022527">
    <property type="protein sequence ID" value="CAK9070579.1"/>
    <property type="molecule type" value="Genomic_DNA"/>
</dbReference>
<dbReference type="InterPro" id="IPR027038">
    <property type="entry name" value="RanGap"/>
</dbReference>
<dbReference type="PANTHER" id="PTHR24113">
    <property type="entry name" value="RAN GTPASE-ACTIVATING PROTEIN 1"/>
    <property type="match status" value="1"/>
</dbReference>
<accession>A0ABP0P679</accession>
<evidence type="ECO:0000256" key="2">
    <source>
        <dbReference type="ARBA" id="ARBA00022614"/>
    </source>
</evidence>
<organism evidence="4 5">
    <name type="scientific">Durusdinium trenchii</name>
    <dbReference type="NCBI Taxonomy" id="1381693"/>
    <lineage>
        <taxon>Eukaryota</taxon>
        <taxon>Sar</taxon>
        <taxon>Alveolata</taxon>
        <taxon>Dinophyceae</taxon>
        <taxon>Suessiales</taxon>
        <taxon>Symbiodiniaceae</taxon>
        <taxon>Durusdinium</taxon>
    </lineage>
</organism>